<accession>A0A0A1UIX6</accession>
<dbReference type="SUPFAM" id="SSF58104">
    <property type="entry name" value="Methyl-accepting chemotaxis protein (MCP) signaling domain"/>
    <property type="match status" value="1"/>
</dbReference>
<dbReference type="AlphaFoldDB" id="A0A0A1UIX6"/>
<dbReference type="Gene3D" id="1.10.287.950">
    <property type="entry name" value="Methyl-accepting chemotaxis protein"/>
    <property type="match status" value="1"/>
</dbReference>
<comment type="caution">
    <text evidence="2">The sequence shown here is derived from an EMBL/GenBank/DDBJ whole genome shotgun (WGS) entry which is preliminary data.</text>
</comment>
<sequence length="419" mass="46859">MSRCPDGQIYSPPELPPYLKDTYDLKLVVGVPKEQELIEIHAVIQIVNKTVDIPGMGSTLLLSQLSEHLFNVQMAKYRSKYINSMFPENTTYEPPTLPAHLSVQLEPVSGVPSDEDVIKVQDAIRAYQQFANASSDFDPNVNMELSQHLFDIQMARYTHRARHSHSASVPHDITSSASVSTIQQTDDVTEQHRVEPSVGLDQPIPRIPNMDGRDANRLAEQANQLTEQTNLLIERSNQIAERANQMTERLNQPVEQSNSLVERFVELFGKLNGHLEQSNRLSELSTKPVEKLEEALRDISRVLARIQHAIVRNHKGNTIRAADCLTNEKGYTPGGSESHFGTFDFLSSRFTGKAACLLPVVINGGTQNLYLDDLWVGNLLRFYGIGEYYFDSKTNNILRAKDAGGARVVLGRYLSSCLG</sequence>
<evidence type="ECO:0000313" key="2">
    <source>
        <dbReference type="EMBL" id="EUC58351.1"/>
    </source>
</evidence>
<dbReference type="Proteomes" id="UP000030108">
    <property type="component" value="Unassembled WGS sequence"/>
</dbReference>
<feature type="region of interest" description="Disordered" evidence="1">
    <location>
        <begin position="187"/>
        <end position="207"/>
    </location>
</feature>
<reference evidence="3" key="1">
    <citation type="journal article" date="2014" name="Genome Announc.">
        <title>Draft genome sequence of the plant-pathogenic soil fungus Rhizoctonia solani anastomosis group 3 strain Rhs1AP.</title>
        <authorList>
            <person name="Cubeta M.A."/>
            <person name="Thomas E."/>
            <person name="Dean R.A."/>
            <person name="Jabaji S."/>
            <person name="Neate S.M."/>
            <person name="Tavantzis S."/>
            <person name="Toda T."/>
            <person name="Vilgalys R."/>
            <person name="Bharathan N."/>
            <person name="Fedorova-Abrams N."/>
            <person name="Pakala S.B."/>
            <person name="Pakala S.M."/>
            <person name="Zafar N."/>
            <person name="Joardar V."/>
            <person name="Losada L."/>
            <person name="Nierman W.C."/>
        </authorList>
    </citation>
    <scope>NUCLEOTIDE SEQUENCE [LARGE SCALE GENOMIC DNA]</scope>
    <source>
        <strain evidence="3">AG-3</strain>
    </source>
</reference>
<evidence type="ECO:0000313" key="3">
    <source>
        <dbReference type="Proteomes" id="UP000030108"/>
    </source>
</evidence>
<protein>
    <submittedName>
        <fullName evidence="2">Laminin domain protein, putative</fullName>
    </submittedName>
</protein>
<evidence type="ECO:0000256" key="1">
    <source>
        <dbReference type="SAM" id="MobiDB-lite"/>
    </source>
</evidence>
<dbReference type="EMBL" id="JATN01000321">
    <property type="protein sequence ID" value="EUC58351.1"/>
    <property type="molecule type" value="Genomic_DNA"/>
</dbReference>
<name>A0A0A1UIX6_9AGAM</name>
<gene>
    <name evidence="2" type="ORF">RSOL_248950</name>
</gene>
<organism evidence="2 3">
    <name type="scientific">Rhizoctonia solani AG-3 Rhs1AP</name>
    <dbReference type="NCBI Taxonomy" id="1086054"/>
    <lineage>
        <taxon>Eukaryota</taxon>
        <taxon>Fungi</taxon>
        <taxon>Dikarya</taxon>
        <taxon>Basidiomycota</taxon>
        <taxon>Agaricomycotina</taxon>
        <taxon>Agaricomycetes</taxon>
        <taxon>Cantharellales</taxon>
        <taxon>Ceratobasidiaceae</taxon>
        <taxon>Rhizoctonia</taxon>
    </lineage>
</organism>
<proteinExistence type="predicted"/>